<dbReference type="EMBL" id="FWZB01000029">
    <property type="protein sequence ID" value="SMD78948.1"/>
    <property type="molecule type" value="Genomic_DNA"/>
</dbReference>
<evidence type="ECO:0000313" key="2">
    <source>
        <dbReference type="EMBL" id="QHH91152.1"/>
    </source>
</evidence>
<dbReference type="Proteomes" id="UP000194499">
    <property type="component" value="Unassembled WGS sequence"/>
</dbReference>
<keyword evidence="5" id="KW-1185">Reference proteome</keyword>
<dbReference type="AlphaFoldDB" id="A0A1Y5Z7E6"/>
<organism evidence="3 4">
    <name type="scientific">Bacillus pacificus</name>
    <dbReference type="NCBI Taxonomy" id="2026187"/>
    <lineage>
        <taxon>Bacteria</taxon>
        <taxon>Bacillati</taxon>
        <taxon>Bacillota</taxon>
        <taxon>Bacilli</taxon>
        <taxon>Bacillales</taxon>
        <taxon>Bacillaceae</taxon>
        <taxon>Bacillus</taxon>
        <taxon>Bacillus cereus group</taxon>
    </lineage>
</organism>
<name>A0A1Y5Z7E6_9BACI</name>
<dbReference type="InterPro" id="IPR016181">
    <property type="entry name" value="Acyl_CoA_acyltransferase"/>
</dbReference>
<evidence type="ECO:0000313" key="4">
    <source>
        <dbReference type="Proteomes" id="UP000194499"/>
    </source>
</evidence>
<reference evidence="3" key="1">
    <citation type="submission" date="2017-04" db="EMBL/GenBank/DDBJ databases">
        <authorList>
            <person name="Afonso C.L."/>
            <person name="Miller P.J."/>
            <person name="Scott M.A."/>
            <person name="Spackman E."/>
            <person name="Goraichik I."/>
            <person name="Dimitrov K.M."/>
            <person name="Suarez D.L."/>
            <person name="Swayne D.E."/>
        </authorList>
    </citation>
    <scope>NUCLEOTIDE SEQUENCE [LARGE SCALE GENOMIC DNA]</scope>
    <source>
        <strain evidence="3">16-00191</strain>
    </source>
</reference>
<accession>A0A6I6Z695</accession>
<evidence type="ECO:0000259" key="1">
    <source>
        <dbReference type="PROSITE" id="PS51186"/>
    </source>
</evidence>
<evidence type="ECO:0000313" key="5">
    <source>
        <dbReference type="Proteomes" id="UP000464796"/>
    </source>
</evidence>
<dbReference type="PANTHER" id="PTHR47542">
    <property type="entry name" value="ACYL-COA N-ACYLTRANSFERASES (NAT) SUPERFAMILY PROTEIN"/>
    <property type="match status" value="1"/>
</dbReference>
<accession>A0A1Y5Z7E6</accession>
<dbReference type="Pfam" id="PF00583">
    <property type="entry name" value="Acetyltransf_1"/>
    <property type="match status" value="1"/>
</dbReference>
<dbReference type="Proteomes" id="UP000464796">
    <property type="component" value="Chromosome"/>
</dbReference>
<dbReference type="InterPro" id="IPR000182">
    <property type="entry name" value="GNAT_dom"/>
</dbReference>
<dbReference type="GO" id="GO:0016747">
    <property type="term" value="F:acyltransferase activity, transferring groups other than amino-acyl groups"/>
    <property type="evidence" value="ECO:0007669"/>
    <property type="project" value="InterPro"/>
</dbReference>
<proteinExistence type="predicted"/>
<dbReference type="PANTHER" id="PTHR47542:SF2">
    <property type="entry name" value="ACYL-COA N-ACYLTRANSFERASES (NAT) SUPERFAMILY PROTEIN"/>
    <property type="match status" value="1"/>
</dbReference>
<gene>
    <name evidence="3" type="ORF">BACERE00191_01182</name>
    <name evidence="2" type="ORF">FPL01_22520</name>
</gene>
<feature type="domain" description="N-acetyltransferase" evidence="1">
    <location>
        <begin position="155"/>
        <end position="289"/>
    </location>
</feature>
<dbReference type="Gene3D" id="3.40.630.30">
    <property type="match status" value="1"/>
</dbReference>
<dbReference type="SUPFAM" id="SSF55729">
    <property type="entry name" value="Acyl-CoA N-acyltransferases (Nat)"/>
    <property type="match status" value="1"/>
</dbReference>
<dbReference type="PROSITE" id="PS51186">
    <property type="entry name" value="GNAT"/>
    <property type="match status" value="1"/>
</dbReference>
<keyword evidence="3" id="KW-0808">Transferase</keyword>
<dbReference type="CDD" id="cd04301">
    <property type="entry name" value="NAT_SF"/>
    <property type="match status" value="1"/>
</dbReference>
<protein>
    <submittedName>
        <fullName evidence="2">GNAT family N-acetyltransferase</fullName>
    </submittedName>
    <submittedName>
        <fullName evidence="3">TDP-fucosamine acetyltransferase</fullName>
    </submittedName>
</protein>
<evidence type="ECO:0000313" key="3">
    <source>
        <dbReference type="EMBL" id="SMD78948.1"/>
    </source>
</evidence>
<dbReference type="EMBL" id="CP041979">
    <property type="protein sequence ID" value="QHH91152.1"/>
    <property type="molecule type" value="Genomic_DNA"/>
</dbReference>
<reference evidence="4" key="2">
    <citation type="submission" date="2017-04" db="EMBL/GenBank/DDBJ databases">
        <authorList>
            <person name="Criscuolo A."/>
        </authorList>
    </citation>
    <scope>NUCLEOTIDE SEQUENCE [LARGE SCALE GENOMIC DNA]</scope>
</reference>
<dbReference type="RefSeq" id="WP_049111091.1">
    <property type="nucleotide sequence ID" value="NZ_CP093424.1"/>
</dbReference>
<sequence length="289" mass="33274">MHINSISKIEEAAVFISMMNKDSTQHVGYCGENHEEILDAILHGFSDIGWEKSFVVSYNDNNEIVGVLGFDIDEVSESAEIWGPFIIASNWGEIALSMWEKLIEKIPLHIQKFHGFYQVKNNNSIDFMKYLQAKKQEKHSVLILKKSNVEQCAMNQIEEASQQVFEQFIALHNNVFPNTYYDGNEIIGRLSDMNKLFVSMKNDKLEGYVYVEVNPEFQEANIEFIATAENSRRKGVGERLLQAAIQYIFSSQGMKEIELCLNTNNDRAMELYKKVGFEEKACLQHYIIE</sequence>
<reference evidence="2 5" key="3">
    <citation type="submission" date="2019-07" db="EMBL/GenBank/DDBJ databases">
        <authorList>
            <person name="Yu W.S."/>
            <person name="Cheong H.-M."/>
            <person name="Choi Y."/>
            <person name="Hwang K.J."/>
            <person name="Jung K."/>
            <person name="Lee S."/>
            <person name="Choi C."/>
        </authorList>
    </citation>
    <scope>NUCLEOTIDE SEQUENCE [LARGE SCALE GENOMIC DNA]</scope>
    <source>
        <strain evidence="2 5">NCCP 15909</strain>
    </source>
</reference>